<evidence type="ECO:0000313" key="9">
    <source>
        <dbReference type="EMBL" id="HJF70108.1"/>
    </source>
</evidence>
<evidence type="ECO:0000259" key="8">
    <source>
        <dbReference type="Pfam" id="PF07715"/>
    </source>
</evidence>
<dbReference type="InterPro" id="IPR023997">
    <property type="entry name" value="TonB-dep_OMP_SusC/RagA_CS"/>
</dbReference>
<name>A0A921H3L9_9BACT</name>
<dbReference type="EMBL" id="DYVS01000088">
    <property type="protein sequence ID" value="HJF70108.1"/>
    <property type="molecule type" value="Genomic_DNA"/>
</dbReference>
<dbReference type="InterPro" id="IPR039426">
    <property type="entry name" value="TonB-dep_rcpt-like"/>
</dbReference>
<organism evidence="9 10">
    <name type="scientific">Butyricimonas virosa</name>
    <dbReference type="NCBI Taxonomy" id="544645"/>
    <lineage>
        <taxon>Bacteria</taxon>
        <taxon>Pseudomonadati</taxon>
        <taxon>Bacteroidota</taxon>
        <taxon>Bacteroidia</taxon>
        <taxon>Bacteroidales</taxon>
        <taxon>Odoribacteraceae</taxon>
        <taxon>Butyricimonas</taxon>
    </lineage>
</organism>
<keyword evidence="4 7" id="KW-0812">Transmembrane</keyword>
<gene>
    <name evidence="9" type="ORF">K8V05_05065</name>
</gene>
<dbReference type="NCBIfam" id="TIGR04057">
    <property type="entry name" value="SusC_RagA_signa"/>
    <property type="match status" value="1"/>
</dbReference>
<evidence type="ECO:0000256" key="7">
    <source>
        <dbReference type="PROSITE-ProRule" id="PRU01360"/>
    </source>
</evidence>
<dbReference type="InterPro" id="IPR012910">
    <property type="entry name" value="Plug_dom"/>
</dbReference>
<comment type="similarity">
    <text evidence="7">Belongs to the TonB-dependent receptor family.</text>
</comment>
<comment type="subcellular location">
    <subcellularLocation>
        <location evidence="1 7">Cell outer membrane</location>
        <topology evidence="1 7">Multi-pass membrane protein</topology>
    </subcellularLocation>
</comment>
<reference evidence="9" key="2">
    <citation type="submission" date="2021-09" db="EMBL/GenBank/DDBJ databases">
        <authorList>
            <person name="Gilroy R."/>
        </authorList>
    </citation>
    <scope>NUCLEOTIDE SEQUENCE</scope>
    <source>
        <strain evidence="9">6966</strain>
    </source>
</reference>
<evidence type="ECO:0000256" key="1">
    <source>
        <dbReference type="ARBA" id="ARBA00004571"/>
    </source>
</evidence>
<comment type="caution">
    <text evidence="9">The sequence shown here is derived from an EMBL/GenBank/DDBJ whole genome shotgun (WGS) entry which is preliminary data.</text>
</comment>
<proteinExistence type="inferred from homology"/>
<dbReference type="Pfam" id="PF13715">
    <property type="entry name" value="CarbopepD_reg_2"/>
    <property type="match status" value="1"/>
</dbReference>
<sequence length="1122" mass="125906">MKKIRTSGFFRRAHGNFLLMMRLTMLCLLMTFVSFTATALGQRTTIKLDNVDLQVAFNEIKQKMGYTFVYNDQVVKNVGKVSVNVTSDNVTHILKKCLEGTSLDFYIEDNIVVIVAKTEQSTRGTDKKAVTVKGKVVDEGKHPLPGVTVLIKGTTLGVTTGLEGEFSIVVTDTTHAELVFSFIGMVSQTISYKNIPKSGEWTVVLKEEVQGLDEVVVTGIYSRKKESFTGSSTTYTAKELKTIGNTNVLQSLKTMDPSFAIMENNQFGSDPNRLPDINVRGKTSVIGLTQEYETDPNQPLFILDGFETTLATISDLSMDRVESITVLKDAAATAIYGAKAANGVVVVETKAPAAGTLRLNYNGNLNFTFADLSDYNLMNSAEKLEFERLAGYYGDLDVNGEIVSEGYQQLYYQRLAEVKRGVDTYWMSEPLRFATSHSHNLFAEGGDDRMRYGIGFSYNKTQGVMKGSDRDVLNGNVRLMYRYKTVAFTNYLNLDYTMSSRENVSFSEFSRANPYHRKLNEYGEPDQVMETYTDSDVNSSSYLKTLNVYNPLYDMILNSSNESRSFGFRNNFEIDWRVYDELRVKGRFSISKSSAKAEVFKSPKASDFVGAESTEKGTYTETNEENLSYDGDFNVTYGKLFNEKHMVNAVGGIRLASNQAKSSGFVSRGFIDDRYSNPSFSTGYPSGGKPNYSNTEKRSASYYLNAGYAYDNRYLLDANFRSDGSSVFGLSQQFTTTWAIGLGWNVHNEAFFKGQDWINYLKLRFSIGNPGNQNFDAYISMNVYGYSTAYPNPFGLSAVISTWGNNNLEWQKTIDQNYGIDMAFLKNRLKVTVDYFIKNTDPLLVYVQMPSSTGSSTAPMNLGKQVTEGVTAVLNYTILQKEYMNWNFNLNARHITSEYKNIGNSLDKYNQDNRSSNLTRYYDGGSPSDLWAVRSAGIDPATGREIFIKKDGTQTFVHDYADEVVVGNSDPKVEGVIGTSFYYKGFTASINLRYRLGGQIFLSTLYDKVENISDNALKYNQDKRALYDRWQKPGDVSKFKAISLTETTPMSSRFVADENTLSGESISLGYETQAKWLRYIGASSMTIRGYMNDIFRISTVKNERGLDYPFARTVAFSLGVRF</sequence>
<evidence type="ECO:0000256" key="5">
    <source>
        <dbReference type="ARBA" id="ARBA00023136"/>
    </source>
</evidence>
<dbReference type="Gene3D" id="2.170.130.10">
    <property type="entry name" value="TonB-dependent receptor, plug domain"/>
    <property type="match status" value="1"/>
</dbReference>
<evidence type="ECO:0000256" key="6">
    <source>
        <dbReference type="ARBA" id="ARBA00023237"/>
    </source>
</evidence>
<dbReference type="InterPro" id="IPR008969">
    <property type="entry name" value="CarboxyPept-like_regulatory"/>
</dbReference>
<dbReference type="Gene3D" id="2.60.40.1120">
    <property type="entry name" value="Carboxypeptidase-like, regulatory domain"/>
    <property type="match status" value="1"/>
</dbReference>
<dbReference type="NCBIfam" id="TIGR04056">
    <property type="entry name" value="OMP_RagA_SusC"/>
    <property type="match status" value="1"/>
</dbReference>
<feature type="domain" description="TonB-dependent receptor plug" evidence="8">
    <location>
        <begin position="225"/>
        <end position="344"/>
    </location>
</feature>
<evidence type="ECO:0000256" key="4">
    <source>
        <dbReference type="ARBA" id="ARBA00022692"/>
    </source>
</evidence>
<keyword evidence="3 7" id="KW-1134">Transmembrane beta strand</keyword>
<dbReference type="GO" id="GO:0009279">
    <property type="term" value="C:cell outer membrane"/>
    <property type="evidence" value="ECO:0007669"/>
    <property type="project" value="UniProtKB-SubCell"/>
</dbReference>
<keyword evidence="2 7" id="KW-0813">Transport</keyword>
<keyword evidence="5 7" id="KW-0472">Membrane</keyword>
<evidence type="ECO:0000313" key="10">
    <source>
        <dbReference type="Proteomes" id="UP000742098"/>
    </source>
</evidence>
<dbReference type="InterPro" id="IPR036942">
    <property type="entry name" value="Beta-barrel_TonB_sf"/>
</dbReference>
<dbReference type="PROSITE" id="PS52016">
    <property type="entry name" value="TONB_DEPENDENT_REC_3"/>
    <property type="match status" value="1"/>
</dbReference>
<dbReference type="Pfam" id="PF07715">
    <property type="entry name" value="Plug"/>
    <property type="match status" value="1"/>
</dbReference>
<accession>A0A921H3L9</accession>
<evidence type="ECO:0000256" key="2">
    <source>
        <dbReference type="ARBA" id="ARBA00022448"/>
    </source>
</evidence>
<dbReference type="SUPFAM" id="SSF49464">
    <property type="entry name" value="Carboxypeptidase regulatory domain-like"/>
    <property type="match status" value="1"/>
</dbReference>
<dbReference type="Gene3D" id="2.40.170.20">
    <property type="entry name" value="TonB-dependent receptor, beta-barrel domain"/>
    <property type="match status" value="1"/>
</dbReference>
<dbReference type="Proteomes" id="UP000742098">
    <property type="component" value="Unassembled WGS sequence"/>
</dbReference>
<protein>
    <submittedName>
        <fullName evidence="9">SusC/RagA family TonB-linked outer membrane protein</fullName>
    </submittedName>
</protein>
<dbReference type="SUPFAM" id="SSF56935">
    <property type="entry name" value="Porins"/>
    <property type="match status" value="1"/>
</dbReference>
<keyword evidence="6 7" id="KW-0998">Cell outer membrane</keyword>
<dbReference type="InterPro" id="IPR037066">
    <property type="entry name" value="Plug_dom_sf"/>
</dbReference>
<dbReference type="InterPro" id="IPR023996">
    <property type="entry name" value="TonB-dep_OMP_SusC/RagA"/>
</dbReference>
<evidence type="ECO:0000256" key="3">
    <source>
        <dbReference type="ARBA" id="ARBA00022452"/>
    </source>
</evidence>
<reference evidence="9" key="1">
    <citation type="journal article" date="2021" name="PeerJ">
        <title>Extensive microbial diversity within the chicken gut microbiome revealed by metagenomics and culture.</title>
        <authorList>
            <person name="Gilroy R."/>
            <person name="Ravi A."/>
            <person name="Getino M."/>
            <person name="Pursley I."/>
            <person name="Horton D.L."/>
            <person name="Alikhan N.F."/>
            <person name="Baker D."/>
            <person name="Gharbi K."/>
            <person name="Hall N."/>
            <person name="Watson M."/>
            <person name="Adriaenssens E.M."/>
            <person name="Foster-Nyarko E."/>
            <person name="Jarju S."/>
            <person name="Secka A."/>
            <person name="Antonio M."/>
            <person name="Oren A."/>
            <person name="Chaudhuri R.R."/>
            <person name="La Ragione R."/>
            <person name="Hildebrand F."/>
            <person name="Pallen M.J."/>
        </authorList>
    </citation>
    <scope>NUCLEOTIDE SEQUENCE</scope>
    <source>
        <strain evidence="9">6966</strain>
    </source>
</reference>
<dbReference type="AlphaFoldDB" id="A0A921H3L9"/>